<dbReference type="Gene3D" id="3.40.50.300">
    <property type="entry name" value="P-loop containing nucleotide triphosphate hydrolases"/>
    <property type="match status" value="1"/>
</dbReference>
<dbReference type="NCBIfam" id="TIGR03878">
    <property type="entry name" value="thermo_KaiC_2"/>
    <property type="match status" value="1"/>
</dbReference>
<gene>
    <name evidence="2" type="ORF">LNAT_P0569</name>
</gene>
<protein>
    <recommendedName>
        <fullName evidence="1">KaiC domain-containing protein</fullName>
    </recommendedName>
</protein>
<evidence type="ECO:0000259" key="1">
    <source>
        <dbReference type="PROSITE" id="PS51146"/>
    </source>
</evidence>
<name>A0A292YDI0_9BACT</name>
<dbReference type="InterPro" id="IPR010624">
    <property type="entry name" value="KaiC_dom"/>
</dbReference>
<dbReference type="AlphaFoldDB" id="A0A292YDI0"/>
<dbReference type="InterPro" id="IPR014774">
    <property type="entry name" value="KaiC-like_dom"/>
</dbReference>
<accession>A0A292YDI0</accession>
<dbReference type="PROSITE" id="PS51146">
    <property type="entry name" value="KAIC"/>
    <property type="match status" value="1"/>
</dbReference>
<dbReference type="Proteomes" id="UP000217944">
    <property type="component" value="Unassembled WGS sequence"/>
</dbReference>
<keyword evidence="3" id="KW-1185">Reference proteome</keyword>
<dbReference type="EMBL" id="BDME01000001">
    <property type="protein sequence ID" value="GAX87274.1"/>
    <property type="molecule type" value="Genomic_DNA"/>
</dbReference>
<dbReference type="CDD" id="cd01124">
    <property type="entry name" value="KaiC-like"/>
    <property type="match status" value="1"/>
</dbReference>
<reference evidence="2 3" key="1">
    <citation type="journal article" date="2017" name="Syst. Appl. Microbiol.">
        <title>Lebetimonas natsushimae sp. nov., a novel strictly anaerobic, moderately thermophilic chemoautotroph isolated from a deep-sea hydrothermal vent polychaete nest in the Mid-Okinawa Trough.</title>
        <authorList>
            <person name="Nagata R."/>
            <person name="Takaki Y."/>
            <person name="Tame A."/>
            <person name="Nunoura T."/>
            <person name="Muto H."/>
            <person name="Mino S."/>
            <person name="Sawayama S."/>
            <person name="Takai K."/>
            <person name="Nakagawa S."/>
        </authorList>
    </citation>
    <scope>NUCLEOTIDE SEQUENCE [LARGE SCALE GENOMIC DNA]</scope>
    <source>
        <strain evidence="2 3">HS1857</strain>
    </source>
</reference>
<sequence>MQAKESAMEKEILLDSIITAKEALKNAPKLEGITTGIEGLDELFFIAEIKDNKPVKKPLGGIPKYSVCNLTGVNDTGKSLMAEQFAVHRSSKNEKVCFITTETPANFVVASLKERAAAMGIDENVIDENIIFIDATAHYKLRDDVYSFLDTLAYAIKEYKIQNVVIDSITGFFENKEMMARSIVRMIYNFLKKWYQTSILVSQKRSGHELLSSEAAGGYAVGHIVDGTIVLSKEIIDSSYKAKMYKKPLGEIVRLFRIDGCRMAGHDTKVRFLEITETGIVKILNPIGGEK</sequence>
<dbReference type="GO" id="GO:0005524">
    <property type="term" value="F:ATP binding"/>
    <property type="evidence" value="ECO:0007669"/>
    <property type="project" value="InterPro"/>
</dbReference>
<proteinExistence type="predicted"/>
<dbReference type="InterPro" id="IPR051347">
    <property type="entry name" value="Circadian_clock_KaiC-rel"/>
</dbReference>
<comment type="caution">
    <text evidence="2">The sequence shown here is derived from an EMBL/GenBank/DDBJ whole genome shotgun (WGS) entry which is preliminary data.</text>
</comment>
<dbReference type="InterPro" id="IPR027417">
    <property type="entry name" value="P-loop_NTPase"/>
</dbReference>
<dbReference type="SUPFAM" id="SSF52540">
    <property type="entry name" value="P-loop containing nucleoside triphosphate hydrolases"/>
    <property type="match status" value="1"/>
</dbReference>
<dbReference type="OrthoDB" id="9802112at2"/>
<dbReference type="InterPro" id="IPR022373">
    <property type="entry name" value="KaiC_containing"/>
</dbReference>
<dbReference type="Pfam" id="PF06745">
    <property type="entry name" value="ATPase"/>
    <property type="match status" value="1"/>
</dbReference>
<dbReference type="PANTHER" id="PTHR42926">
    <property type="match status" value="1"/>
</dbReference>
<organism evidence="2 3">
    <name type="scientific">Lebetimonas natsushimae</name>
    <dbReference type="NCBI Taxonomy" id="1936991"/>
    <lineage>
        <taxon>Bacteria</taxon>
        <taxon>Pseudomonadati</taxon>
        <taxon>Campylobacterota</taxon>
        <taxon>Epsilonproteobacteria</taxon>
        <taxon>Nautiliales</taxon>
        <taxon>Nautiliaceae</taxon>
        <taxon>Lebetimonas</taxon>
    </lineage>
</organism>
<evidence type="ECO:0000313" key="3">
    <source>
        <dbReference type="Proteomes" id="UP000217944"/>
    </source>
</evidence>
<evidence type="ECO:0000313" key="2">
    <source>
        <dbReference type="EMBL" id="GAX87274.1"/>
    </source>
</evidence>
<dbReference type="PANTHER" id="PTHR42926:SF1">
    <property type="entry name" value="CIRCADIAN CLOCK OSCILLATOR PROTEIN KAIC 1"/>
    <property type="match status" value="1"/>
</dbReference>
<feature type="domain" description="KaiC" evidence="1">
    <location>
        <begin position="31"/>
        <end position="291"/>
    </location>
</feature>